<dbReference type="PROSITE" id="PS50127">
    <property type="entry name" value="UBC_2"/>
    <property type="match status" value="3"/>
</dbReference>
<dbReference type="InterPro" id="IPR016135">
    <property type="entry name" value="UBQ-conjugating_enzyme/RWD"/>
</dbReference>
<accession>A0A5C7IR54</accession>
<dbReference type="Proteomes" id="UP000323000">
    <property type="component" value="Chromosome 1"/>
</dbReference>
<dbReference type="SUPFAM" id="SSF54495">
    <property type="entry name" value="UBC-like"/>
    <property type="match status" value="3"/>
</dbReference>
<gene>
    <name evidence="4" type="ORF">EZV62_000157</name>
</gene>
<dbReference type="CDD" id="cd06558">
    <property type="entry name" value="crotonase-like"/>
    <property type="match status" value="1"/>
</dbReference>
<keyword evidence="5" id="KW-1185">Reference proteome</keyword>
<evidence type="ECO:0000259" key="3">
    <source>
        <dbReference type="PROSITE" id="PS50127"/>
    </source>
</evidence>
<dbReference type="PANTHER" id="PTHR46116:SF19">
    <property type="entry name" value="UBIQUITIN-CONJUGATING ENZYME FAMILY PROTEIN"/>
    <property type="match status" value="1"/>
</dbReference>
<reference evidence="5" key="1">
    <citation type="journal article" date="2019" name="Gigascience">
        <title>De novo genome assembly of the endangered Acer yangbiense, a plant species with extremely small populations endemic to Yunnan Province, China.</title>
        <authorList>
            <person name="Yang J."/>
            <person name="Wariss H.M."/>
            <person name="Tao L."/>
            <person name="Zhang R."/>
            <person name="Yun Q."/>
            <person name="Hollingsworth P."/>
            <person name="Dao Z."/>
            <person name="Luo G."/>
            <person name="Guo H."/>
            <person name="Ma Y."/>
            <person name="Sun W."/>
        </authorList>
    </citation>
    <scope>NUCLEOTIDE SEQUENCE [LARGE SCALE GENOMIC DNA]</scope>
    <source>
        <strain evidence="5">cv. Malutang</strain>
    </source>
</reference>
<dbReference type="InterPro" id="IPR029045">
    <property type="entry name" value="ClpP/crotonase-like_dom_sf"/>
</dbReference>
<dbReference type="Pfam" id="PF00378">
    <property type="entry name" value="ECH_1"/>
    <property type="match status" value="1"/>
</dbReference>
<evidence type="ECO:0000313" key="5">
    <source>
        <dbReference type="Proteomes" id="UP000323000"/>
    </source>
</evidence>
<dbReference type="GO" id="GO:0061631">
    <property type="term" value="F:ubiquitin conjugating enzyme activity"/>
    <property type="evidence" value="ECO:0007669"/>
    <property type="project" value="TreeGrafter"/>
</dbReference>
<evidence type="ECO:0000256" key="2">
    <source>
        <dbReference type="ARBA" id="ARBA00022786"/>
    </source>
</evidence>
<sequence length="1038" mass="117938">MDQPKPENLILVTREPNGIAYVTINRPRSLNSLTKSMMTDMARAFKSLDRDKSVRVVILSGSGRAFCSGVDLTAAEDVFKGDVKDVESDPVVQMELFRKPIIGAISGFAVTAGFEIALACDVLIAAKGAKFIDTHARFGIFPSWGLSQKLARIIGPNRAREASLTATPVTAEQGERWGLVNHVVEEGELMKKAQQVALAMIKNNQDLVLRYKSVINDGLKLDLGNALALEKERGHEYYKGMSKEQFKKMQEFIAGIEQSIKKEIFKNFDVVEDYSDHRYAKNKSENCFTNTESSQGTPYHDALFFFDIAFPSNYPTNPPQVFYRSHGLRLNPNLYANGYVCMSILNTWCGEGNEKWNPVKSTILQVLVSIQGLVLNAKPLYNEPGNSPASSWESYNEKVFTFSCKTMLFQLQIPPKNFESFVADHFQDRAFAILRASKAYRDGRVSIGMFSDNGPSSSSESNNIEVSRKFRDSMDKLIPQLSLKLSRDGTSLLDMLEKLDNEREQKIEEPNIGDNKKDLDSFLKPLEHLGWQRKREKEPCCVHDSSGFGFYPAIQGLVLNAKPYYNESLLKPACTWESYNEKVFVCMYVLILIFNDRMTTEQFKKMQEFIAGLKQIIKKENFKKFDVVEDYSDHHYDNFQNCFTDTGSCVYKKIMREWKILGNDLPDSIFVRVYGKRINLLRAVIIGAQGTPYHDSLFFFDIVFPSNYPTNPLQREFLNPGSNTKQSFNLFQRTVMASGLEQSIKKENFENFDLVEDYADHHYAGNKRQNCFTDTGSCVYKAIMREWKILGNDLPDSIFVRVYEKRLDLLRAVIIGARGTPYHDALFFFDIAFPSNYPVKPPQVFYMSHGLRLNPNLYKNGHVCLSILNTWHGKGNEKWNPAKSTILQVLVSIQGLVLNAKPYCNEPGSGNSPASYWESYNEKDRAFTILRASKAYRDGRVSIGLFSDNGPSSSSESNNIEVSRKFGDSMDKLIPQLSLKLSRDGTSLQDMLEKLDTEREQKIEEPNIGDNKKDLDSFLKVWGIIGLCLFVSTFFSFF</sequence>
<proteinExistence type="predicted"/>
<dbReference type="PANTHER" id="PTHR46116">
    <property type="entry name" value="(E3-INDEPENDENT) E2 UBIQUITIN-CONJUGATING ENZYME"/>
    <property type="match status" value="1"/>
</dbReference>
<dbReference type="FunFam" id="3.90.226.10:FF:000054">
    <property type="entry name" value="probable enoyl-CoA hydratase 1, peroxisomal"/>
    <property type="match status" value="1"/>
</dbReference>
<keyword evidence="1" id="KW-0808">Transferase</keyword>
<comment type="caution">
    <text evidence="4">The sequence shown here is derived from an EMBL/GenBank/DDBJ whole genome shotgun (WGS) entry which is preliminary data.</text>
</comment>
<feature type="domain" description="UBC core" evidence="3">
    <location>
        <begin position="649"/>
        <end position="720"/>
    </location>
</feature>
<dbReference type="CDD" id="cd00195">
    <property type="entry name" value="UBCc_UEV"/>
    <property type="match status" value="1"/>
</dbReference>
<dbReference type="InterPro" id="IPR001753">
    <property type="entry name" value="Enoyl-CoA_hydra/iso"/>
</dbReference>
<name>A0A5C7IR54_9ROSI</name>
<dbReference type="EMBL" id="VAHF01000001">
    <property type="protein sequence ID" value="TXG71578.1"/>
    <property type="molecule type" value="Genomic_DNA"/>
</dbReference>
<dbReference type="OrthoDB" id="2018133at2759"/>
<dbReference type="CDD" id="cd23837">
    <property type="entry name" value="UBCc_UBE2O"/>
    <property type="match status" value="1"/>
</dbReference>
<keyword evidence="2" id="KW-0833">Ubl conjugation pathway</keyword>
<dbReference type="SUPFAM" id="SSF52096">
    <property type="entry name" value="ClpP/crotonase"/>
    <property type="match status" value="1"/>
</dbReference>
<dbReference type="SMART" id="SM00212">
    <property type="entry name" value="UBCc"/>
    <property type="match status" value="2"/>
</dbReference>
<evidence type="ECO:0000313" key="4">
    <source>
        <dbReference type="EMBL" id="TXG71578.1"/>
    </source>
</evidence>
<feature type="domain" description="UBC core" evidence="3">
    <location>
        <begin position="778"/>
        <end position="933"/>
    </location>
</feature>
<dbReference type="Pfam" id="PF00179">
    <property type="entry name" value="UQ_con"/>
    <property type="match status" value="3"/>
</dbReference>
<dbReference type="Gene3D" id="3.90.226.10">
    <property type="entry name" value="2-enoyl-CoA Hydratase, Chain A, domain 1"/>
    <property type="match status" value="1"/>
</dbReference>
<feature type="domain" description="UBC core" evidence="3">
    <location>
        <begin position="248"/>
        <end position="413"/>
    </location>
</feature>
<dbReference type="InterPro" id="IPR000608">
    <property type="entry name" value="UBC"/>
</dbReference>
<dbReference type="Gene3D" id="3.10.110.10">
    <property type="entry name" value="Ubiquitin Conjugating Enzyme"/>
    <property type="match status" value="3"/>
</dbReference>
<protein>
    <recommendedName>
        <fullName evidence="3">UBC core domain-containing protein</fullName>
    </recommendedName>
</protein>
<organism evidence="4 5">
    <name type="scientific">Acer yangbiense</name>
    <dbReference type="NCBI Taxonomy" id="1000413"/>
    <lineage>
        <taxon>Eukaryota</taxon>
        <taxon>Viridiplantae</taxon>
        <taxon>Streptophyta</taxon>
        <taxon>Embryophyta</taxon>
        <taxon>Tracheophyta</taxon>
        <taxon>Spermatophyta</taxon>
        <taxon>Magnoliopsida</taxon>
        <taxon>eudicotyledons</taxon>
        <taxon>Gunneridae</taxon>
        <taxon>Pentapetalae</taxon>
        <taxon>rosids</taxon>
        <taxon>malvids</taxon>
        <taxon>Sapindales</taxon>
        <taxon>Sapindaceae</taxon>
        <taxon>Hippocastanoideae</taxon>
        <taxon>Acereae</taxon>
        <taxon>Acer</taxon>
    </lineage>
</organism>
<dbReference type="AlphaFoldDB" id="A0A5C7IR54"/>
<evidence type="ECO:0000256" key="1">
    <source>
        <dbReference type="ARBA" id="ARBA00022679"/>
    </source>
</evidence>